<feature type="compositionally biased region" description="Low complexity" evidence="1">
    <location>
        <begin position="931"/>
        <end position="940"/>
    </location>
</feature>
<feature type="compositionally biased region" description="Low complexity" evidence="1">
    <location>
        <begin position="1145"/>
        <end position="1156"/>
    </location>
</feature>
<dbReference type="OrthoDB" id="5423926at2759"/>
<feature type="region of interest" description="Disordered" evidence="1">
    <location>
        <begin position="192"/>
        <end position="417"/>
    </location>
</feature>
<dbReference type="InParanoid" id="A0A136J9V5"/>
<feature type="compositionally biased region" description="Polar residues" evidence="1">
    <location>
        <begin position="1252"/>
        <end position="1263"/>
    </location>
</feature>
<evidence type="ECO:0000256" key="1">
    <source>
        <dbReference type="SAM" id="MobiDB-lite"/>
    </source>
</evidence>
<dbReference type="Proteomes" id="UP000070501">
    <property type="component" value="Unassembled WGS sequence"/>
</dbReference>
<name>A0A136J9V5_9PEZI</name>
<evidence type="ECO:0000313" key="2">
    <source>
        <dbReference type="EMBL" id="KXJ93932.1"/>
    </source>
</evidence>
<keyword evidence="3" id="KW-1185">Reference proteome</keyword>
<feature type="compositionally biased region" description="Low complexity" evidence="1">
    <location>
        <begin position="839"/>
        <end position="881"/>
    </location>
</feature>
<feature type="compositionally biased region" description="Basic and acidic residues" evidence="1">
    <location>
        <begin position="703"/>
        <end position="713"/>
    </location>
</feature>
<evidence type="ECO:0000313" key="3">
    <source>
        <dbReference type="Proteomes" id="UP000070501"/>
    </source>
</evidence>
<dbReference type="STRING" id="196109.A0A136J9V5"/>
<feature type="compositionally biased region" description="Polar residues" evidence="1">
    <location>
        <begin position="1121"/>
        <end position="1130"/>
    </location>
</feature>
<feature type="compositionally biased region" description="Basic and acidic residues" evidence="1">
    <location>
        <begin position="226"/>
        <end position="243"/>
    </location>
</feature>
<feature type="compositionally biased region" description="Low complexity" evidence="1">
    <location>
        <begin position="529"/>
        <end position="542"/>
    </location>
</feature>
<feature type="region of interest" description="Disordered" evidence="1">
    <location>
        <begin position="612"/>
        <end position="634"/>
    </location>
</feature>
<feature type="compositionally biased region" description="Low complexity" evidence="1">
    <location>
        <begin position="326"/>
        <end position="336"/>
    </location>
</feature>
<protein>
    <submittedName>
        <fullName evidence="2">Uncharacterized protein</fullName>
    </submittedName>
</protein>
<feature type="region of interest" description="Disordered" evidence="1">
    <location>
        <begin position="439"/>
        <end position="480"/>
    </location>
</feature>
<feature type="region of interest" description="Disordered" evidence="1">
    <location>
        <begin position="734"/>
        <end position="1281"/>
    </location>
</feature>
<feature type="compositionally biased region" description="Polar residues" evidence="1">
    <location>
        <begin position="275"/>
        <end position="287"/>
    </location>
</feature>
<dbReference type="EMBL" id="KQ964247">
    <property type="protein sequence ID" value="KXJ93932.1"/>
    <property type="molecule type" value="Genomic_DNA"/>
</dbReference>
<feature type="compositionally biased region" description="Polar residues" evidence="1">
    <location>
        <begin position="771"/>
        <end position="780"/>
    </location>
</feature>
<feature type="compositionally biased region" description="Polar residues" evidence="1">
    <location>
        <begin position="620"/>
        <end position="632"/>
    </location>
</feature>
<accession>A0A136J9V5</accession>
<feature type="region of interest" description="Disordered" evidence="1">
    <location>
        <begin position="1"/>
        <end position="150"/>
    </location>
</feature>
<feature type="compositionally biased region" description="Basic and acidic residues" evidence="1">
    <location>
        <begin position="375"/>
        <end position="388"/>
    </location>
</feature>
<feature type="region of interest" description="Disordered" evidence="1">
    <location>
        <begin position="494"/>
        <end position="583"/>
    </location>
</feature>
<feature type="compositionally biased region" description="Acidic residues" evidence="1">
    <location>
        <begin position="1083"/>
        <end position="1097"/>
    </location>
</feature>
<feature type="compositionally biased region" description="Polar residues" evidence="1">
    <location>
        <begin position="999"/>
        <end position="1018"/>
    </location>
</feature>
<feature type="compositionally biased region" description="Polar residues" evidence="1">
    <location>
        <begin position="513"/>
        <end position="527"/>
    </location>
</feature>
<feature type="compositionally biased region" description="Low complexity" evidence="1">
    <location>
        <begin position="1052"/>
        <end position="1066"/>
    </location>
</feature>
<feature type="region of interest" description="Disordered" evidence="1">
    <location>
        <begin position="685"/>
        <end position="713"/>
    </location>
</feature>
<feature type="compositionally biased region" description="Basic and acidic residues" evidence="1">
    <location>
        <begin position="1173"/>
        <end position="1210"/>
    </location>
</feature>
<feature type="compositionally biased region" description="Polar residues" evidence="1">
    <location>
        <begin position="981"/>
        <end position="990"/>
    </location>
</feature>
<gene>
    <name evidence="2" type="ORF">Micbo1qcDRAFT_158845</name>
</gene>
<proteinExistence type="predicted"/>
<feature type="compositionally biased region" description="Polar residues" evidence="1">
    <location>
        <begin position="214"/>
        <end position="225"/>
    </location>
</feature>
<feature type="compositionally biased region" description="Polar residues" evidence="1">
    <location>
        <begin position="553"/>
        <end position="562"/>
    </location>
</feature>
<reference evidence="3" key="1">
    <citation type="submission" date="2016-02" db="EMBL/GenBank/DDBJ databases">
        <title>Draft genome sequence of Microdochium bolleyi, a fungal endophyte of beachgrass.</title>
        <authorList>
            <consortium name="DOE Joint Genome Institute"/>
            <person name="David A.S."/>
            <person name="May G."/>
            <person name="Haridas S."/>
            <person name="Lim J."/>
            <person name="Wang M."/>
            <person name="Labutti K."/>
            <person name="Lipzen A."/>
            <person name="Barry K."/>
            <person name="Grigoriev I.V."/>
        </authorList>
    </citation>
    <scope>NUCLEOTIDE SEQUENCE [LARGE SCALE GENOMIC DNA]</scope>
    <source>
        <strain evidence="3">J235TASD1</strain>
    </source>
</reference>
<feature type="compositionally biased region" description="Low complexity" evidence="1">
    <location>
        <begin position="963"/>
        <end position="980"/>
    </location>
</feature>
<feature type="compositionally biased region" description="Polar residues" evidence="1">
    <location>
        <begin position="105"/>
        <end position="115"/>
    </location>
</feature>
<sequence length="1335" mass="143303">MVPAPQPSNIEYDVREAANRQPKKKKQQDRGLEGSGSHLSKGTMGRTRGTAVGGAPHEVRPAVQQEPQPKPVPAQRQPTEEVDETEVHESFHQPRQRQLHELGLSGTTSQVAQPVSSPPERLASPPPVRAVGKKPSMVREEPEGEEDVPEIITPLSRKVINAVEAAPVATAVAAAPTSQATGDGVHHYPVEEAHAISSDEYISPVSATPPQPVTTPENKTVTQLSRESKSTRRADSISPDRRARFGPSVSEQLSVRHHPLPRSASPIKSAMKRSGTPSRDVSPSENGSDGHRGNVPILQDPVAARKKAARVSFDERSNVIMGESAGGADSPASSSPQNSKRPWYSAIGRSKKRDMSLEDDEVMKPRPALPSFGSVREKKARDLEERPLVRPGDAARPAAEQAQRAEHLDSPEVPTYRTADEQAQLDASSDMVIGSLLARDHESRNEANTSRFREPLPPVVTSIGENGYHMDTTTDESDNDLLNQSDIVLGDDTVQTTQMSQHEEPVAKPHTTPVDSTELRSSAQPESGASAAAQPVPAIAVILPSPPAHETAPKSSQGQQAQYFDVPGGFPDEDSESAVNAVSETAGSTTAIFEPEAAIQPVQPATLPQTTIVTTGPPVQAQQESDNSSDESVYSDAYEDISDMEGGFMSIDAVVESPITKTSPTFPSHPPASPLAKVHTVDQAESFESEERGVAVPSPQIVKKSETGEDWSKAESFWRSLTAEKRQQLAREVLEDEGAEADREEIATPVRRNSSRRKSAEKRALAEAAAQSVSTKGSQRNPERMYMVQPGSKANHEVPSSPENAHMRKSLRGPQASKPSTNGPPVAARGSLRKSMRGAPEPRAQAPAPAVLSRQSSDRPSTSSGRIGNQSSNSQTQSGTGLVDTKAASAALAKQMMPKLNRRGSDASDSSFQRSRRPASSAGFGFRSSMRQAPPARNAASPPPRESTKGSGRWSLRSLSPPATFRRNSSSFSATSSQQNGAMRQSLRNNIDTKEPKRNSLNLSFGRNAKPASQTKSARGSRFAGSSDEEEEARPAYNSRFNDSSDEDERPGSSSQGSALSRGSLRAKAPNSSSFRKTTPVPEEPEDSEDLPDSDDDAPARTRGAAPPALPAIAQRPGVLSRTTSDNIGTNALRRSGSGRDAMMTTTITSNSPSSPRQRRGSFMGSILRRNKRGDQAGKIQRPEFTESAARRDTPLERDADALKEIRADQRPSSPRTQRKLFGRKRDENWSVPEADEGVANAKAGEPDFTASPVQQRPMSSSGKLVKNPSLHQRPNLAGRRSTSLGLPAAEINGNGVQRLGYGVIDQESIVAVSEAGGPRKKKFGTLRRMFGLSG</sequence>
<organism evidence="2 3">
    <name type="scientific">Microdochium bolleyi</name>
    <dbReference type="NCBI Taxonomy" id="196109"/>
    <lineage>
        <taxon>Eukaryota</taxon>
        <taxon>Fungi</taxon>
        <taxon>Dikarya</taxon>
        <taxon>Ascomycota</taxon>
        <taxon>Pezizomycotina</taxon>
        <taxon>Sordariomycetes</taxon>
        <taxon>Xylariomycetidae</taxon>
        <taxon>Xylariales</taxon>
        <taxon>Microdochiaceae</taxon>
        <taxon>Microdochium</taxon>
    </lineage>
</organism>